<dbReference type="InterPro" id="IPR029787">
    <property type="entry name" value="Nucleotide_cyclase"/>
</dbReference>
<keyword evidence="5" id="KW-1185">Reference proteome</keyword>
<dbReference type="PANTHER" id="PTHR45138">
    <property type="entry name" value="REGULATORY COMPONENTS OF SENSORY TRANSDUCTION SYSTEM"/>
    <property type="match status" value="1"/>
</dbReference>
<dbReference type="GO" id="GO:0005886">
    <property type="term" value="C:plasma membrane"/>
    <property type="evidence" value="ECO:0007669"/>
    <property type="project" value="TreeGrafter"/>
</dbReference>
<dbReference type="PROSITE" id="PS50887">
    <property type="entry name" value="GGDEF"/>
    <property type="match status" value="1"/>
</dbReference>
<dbReference type="PROSITE" id="PS50110">
    <property type="entry name" value="RESPONSE_REGULATORY"/>
    <property type="match status" value="2"/>
</dbReference>
<dbReference type="InterPro" id="IPR050469">
    <property type="entry name" value="Diguanylate_Cyclase"/>
</dbReference>
<evidence type="ECO:0000313" key="4">
    <source>
        <dbReference type="EMBL" id="ANC76224.1"/>
    </source>
</evidence>
<dbReference type="Gene3D" id="3.30.70.270">
    <property type="match status" value="1"/>
</dbReference>
<organism evidence="4 5">
    <name type="scientific">Fictibacillus phosphorivorans</name>
    <dbReference type="NCBI Taxonomy" id="1221500"/>
    <lineage>
        <taxon>Bacteria</taxon>
        <taxon>Bacillati</taxon>
        <taxon>Bacillota</taxon>
        <taxon>Bacilli</taxon>
        <taxon>Bacillales</taxon>
        <taxon>Fictibacillaceae</taxon>
        <taxon>Fictibacillus</taxon>
    </lineage>
</organism>
<evidence type="ECO:0000259" key="2">
    <source>
        <dbReference type="PROSITE" id="PS50110"/>
    </source>
</evidence>
<dbReference type="GO" id="GO:0052621">
    <property type="term" value="F:diguanylate cyclase activity"/>
    <property type="evidence" value="ECO:0007669"/>
    <property type="project" value="TreeGrafter"/>
</dbReference>
<dbReference type="InterPro" id="IPR043128">
    <property type="entry name" value="Rev_trsase/Diguanyl_cyclase"/>
</dbReference>
<dbReference type="Proteomes" id="UP000076623">
    <property type="component" value="Chromosome"/>
</dbReference>
<gene>
    <name evidence="4" type="ORF">ABE65_005130</name>
</gene>
<dbReference type="RefSeq" id="WP_066392057.1">
    <property type="nucleotide sequence ID" value="NZ_CP015378.1"/>
</dbReference>
<proteinExistence type="predicted"/>
<comment type="caution">
    <text evidence="1">Lacks conserved residue(s) required for the propagation of feature annotation.</text>
</comment>
<dbReference type="PANTHER" id="PTHR45138:SF9">
    <property type="entry name" value="DIGUANYLATE CYCLASE DGCM-RELATED"/>
    <property type="match status" value="1"/>
</dbReference>
<dbReference type="SMART" id="SM00267">
    <property type="entry name" value="GGDEF"/>
    <property type="match status" value="1"/>
</dbReference>
<reference evidence="4 5" key="1">
    <citation type="submission" date="2016-04" db="EMBL/GenBank/DDBJ databases">
        <title>Complete genome sequence of Fictibacillus phosphorivorans G25-29, a strain toxic to nematodes.</title>
        <authorList>
            <person name="Zheng Z."/>
        </authorList>
    </citation>
    <scope>NUCLEOTIDE SEQUENCE [LARGE SCALE GENOMIC DNA]</scope>
    <source>
        <strain evidence="4 5">G25-29</strain>
    </source>
</reference>
<dbReference type="SUPFAM" id="SSF52172">
    <property type="entry name" value="CheY-like"/>
    <property type="match status" value="2"/>
</dbReference>
<evidence type="ECO:0000259" key="3">
    <source>
        <dbReference type="PROSITE" id="PS50887"/>
    </source>
</evidence>
<dbReference type="STRING" id="1221500.ABE65_005130"/>
<dbReference type="SUPFAM" id="SSF55073">
    <property type="entry name" value="Nucleotide cyclase"/>
    <property type="match status" value="1"/>
</dbReference>
<name>A0A160IJS9_9BACL</name>
<dbReference type="InterPro" id="IPR000160">
    <property type="entry name" value="GGDEF_dom"/>
</dbReference>
<dbReference type="CDD" id="cd00156">
    <property type="entry name" value="REC"/>
    <property type="match status" value="1"/>
</dbReference>
<feature type="domain" description="GGDEF" evidence="3">
    <location>
        <begin position="270"/>
        <end position="402"/>
    </location>
</feature>
<dbReference type="InterPro" id="IPR001789">
    <property type="entry name" value="Sig_transdc_resp-reg_receiver"/>
</dbReference>
<dbReference type="GO" id="GO:0000160">
    <property type="term" value="P:phosphorelay signal transduction system"/>
    <property type="evidence" value="ECO:0007669"/>
    <property type="project" value="InterPro"/>
</dbReference>
<dbReference type="AlphaFoldDB" id="A0A160IJS9"/>
<dbReference type="Pfam" id="PF00072">
    <property type="entry name" value="Response_reg"/>
    <property type="match status" value="2"/>
</dbReference>
<dbReference type="KEGG" id="fpn:ABE65_005130"/>
<dbReference type="SMART" id="SM00448">
    <property type="entry name" value="REC"/>
    <property type="match status" value="2"/>
</dbReference>
<dbReference type="EMBL" id="CP015378">
    <property type="protein sequence ID" value="ANC76224.1"/>
    <property type="molecule type" value="Genomic_DNA"/>
</dbReference>
<evidence type="ECO:0000256" key="1">
    <source>
        <dbReference type="PROSITE-ProRule" id="PRU00169"/>
    </source>
</evidence>
<accession>A0A160IJS9</accession>
<dbReference type="GO" id="GO:1902201">
    <property type="term" value="P:negative regulation of bacterial-type flagellum-dependent cell motility"/>
    <property type="evidence" value="ECO:0007669"/>
    <property type="project" value="TreeGrafter"/>
</dbReference>
<feature type="modified residue" description="4-aspartylphosphate" evidence="1">
    <location>
        <position position="467"/>
    </location>
</feature>
<evidence type="ECO:0008006" key="6">
    <source>
        <dbReference type="Google" id="ProtNLM"/>
    </source>
</evidence>
<dbReference type="Pfam" id="PF00990">
    <property type="entry name" value="GGDEF"/>
    <property type="match status" value="1"/>
</dbReference>
<dbReference type="GO" id="GO:0043709">
    <property type="term" value="P:cell adhesion involved in single-species biofilm formation"/>
    <property type="evidence" value="ECO:0007669"/>
    <property type="project" value="TreeGrafter"/>
</dbReference>
<feature type="domain" description="Response regulatory" evidence="2">
    <location>
        <begin position="114"/>
        <end position="230"/>
    </location>
</feature>
<dbReference type="FunFam" id="3.30.70.270:FF:000001">
    <property type="entry name" value="Diguanylate cyclase domain protein"/>
    <property type="match status" value="1"/>
</dbReference>
<dbReference type="Gene3D" id="3.40.50.2300">
    <property type="match status" value="2"/>
</dbReference>
<evidence type="ECO:0000313" key="5">
    <source>
        <dbReference type="Proteomes" id="UP000076623"/>
    </source>
</evidence>
<keyword evidence="1" id="KW-0597">Phosphoprotein</keyword>
<sequence length="538" mass="62308">MDSKLIKYQNMLEKKITKQVQEWKDDENPVSHQELYQFLHTITGTAGTISLSEVSKTASDLMHQMGEEQKSWSSIEAARYLRPVTNLFAVHKKNLAVTFSSEFTPNTDQCDKPLLLIVDQDVPYLVYSKEQLENHGYAVVVSPTIEKALSMFYDLNPDCLIVNPFHEEIDGYDFIKQVRETVAFELIPIVVISPSDEKETRIAAYQKGADDFFLKSLEWDEYVARIDRQVKRRKIVKDTLMKDELTKVYNRKFLKEAYQRISSEHLRHKDIFSVIMIDVDFFKKINDTYGHTAGDHVLIKFAEFLRTHLRTQDVVVRYGGEEFLLLMPYTKLEEAEKTACRLLENLSQNVFHYDGHSFLVSFSAGVYEVNSPVSLAEAVRTADRALYAAKENGRGRIETASSQEVVNRRLRVAVIDDSEVIRRMLESFFTDLEVENYELEIKTYQDGVSFFVDEWHQSNDEYLVILDGVLPKMDGIEVLTKLRKYPDTNRYKILMLTARKAEGDIVRALHLGADDYLTKPFSIRELEARIKVLVQRVK</sequence>
<dbReference type="InterPro" id="IPR011006">
    <property type="entry name" value="CheY-like_superfamily"/>
</dbReference>
<protein>
    <recommendedName>
        <fullName evidence="6">Diguanylate cyclase</fullName>
    </recommendedName>
</protein>
<feature type="domain" description="Response regulatory" evidence="2">
    <location>
        <begin position="411"/>
        <end position="534"/>
    </location>
</feature>
<dbReference type="CDD" id="cd01949">
    <property type="entry name" value="GGDEF"/>
    <property type="match status" value="1"/>
</dbReference>
<dbReference type="NCBIfam" id="TIGR00254">
    <property type="entry name" value="GGDEF"/>
    <property type="match status" value="1"/>
</dbReference>